<protein>
    <submittedName>
        <fullName evidence="1">Uncharacterized protein</fullName>
    </submittedName>
</protein>
<evidence type="ECO:0000313" key="1">
    <source>
        <dbReference type="EMBL" id="GBN09664.1"/>
    </source>
</evidence>
<comment type="caution">
    <text evidence="1">The sequence shown here is derived from an EMBL/GenBank/DDBJ whole genome shotgun (WGS) entry which is preliminary data.</text>
</comment>
<dbReference type="AlphaFoldDB" id="A0A4Y2L548"/>
<keyword evidence="2" id="KW-1185">Reference proteome</keyword>
<proteinExistence type="predicted"/>
<dbReference type="EMBL" id="BGPR01005382">
    <property type="protein sequence ID" value="GBN09664.1"/>
    <property type="molecule type" value="Genomic_DNA"/>
</dbReference>
<dbReference type="Proteomes" id="UP000499080">
    <property type="component" value="Unassembled WGS sequence"/>
</dbReference>
<reference evidence="1 2" key="1">
    <citation type="journal article" date="2019" name="Sci. Rep.">
        <title>Orb-weaving spider Araneus ventricosus genome elucidates the spidroin gene catalogue.</title>
        <authorList>
            <person name="Kono N."/>
            <person name="Nakamura H."/>
            <person name="Ohtoshi R."/>
            <person name="Moran D.A.P."/>
            <person name="Shinohara A."/>
            <person name="Yoshida Y."/>
            <person name="Fujiwara M."/>
            <person name="Mori M."/>
            <person name="Tomita M."/>
            <person name="Arakawa K."/>
        </authorList>
    </citation>
    <scope>NUCLEOTIDE SEQUENCE [LARGE SCALE GENOMIC DNA]</scope>
</reference>
<evidence type="ECO:0000313" key="2">
    <source>
        <dbReference type="Proteomes" id="UP000499080"/>
    </source>
</evidence>
<accession>A0A4Y2L548</accession>
<gene>
    <name evidence="1" type="ORF">AVEN_33503_1</name>
</gene>
<organism evidence="1 2">
    <name type="scientific">Araneus ventricosus</name>
    <name type="common">Orbweaver spider</name>
    <name type="synonym">Epeira ventricosa</name>
    <dbReference type="NCBI Taxonomy" id="182803"/>
    <lineage>
        <taxon>Eukaryota</taxon>
        <taxon>Metazoa</taxon>
        <taxon>Ecdysozoa</taxon>
        <taxon>Arthropoda</taxon>
        <taxon>Chelicerata</taxon>
        <taxon>Arachnida</taxon>
        <taxon>Araneae</taxon>
        <taxon>Araneomorphae</taxon>
        <taxon>Entelegynae</taxon>
        <taxon>Araneoidea</taxon>
        <taxon>Araneidae</taxon>
        <taxon>Araneus</taxon>
    </lineage>
</organism>
<sequence>MHCGRVSASELNSIEASFIHSHEELLLDMMVNLNDATATTINQALWPRIISPITDSTCDDLSDRSMTLHREGIIGPRTNPLHPTGKRDSAYLYSRFSSPYFRCLLRWETVVHTGWFQNLGMNFNGIQAYRKILLLQQNKGS</sequence>
<name>A0A4Y2L548_ARAVE</name>